<keyword evidence="1" id="KW-0812">Transmembrane</keyword>
<organism evidence="2">
    <name type="scientific">Emiliania huxleyi</name>
    <name type="common">Coccolithophore</name>
    <name type="synonym">Pontosphaera huxleyi</name>
    <dbReference type="NCBI Taxonomy" id="2903"/>
    <lineage>
        <taxon>Eukaryota</taxon>
        <taxon>Haptista</taxon>
        <taxon>Haptophyta</taxon>
        <taxon>Prymnesiophyceae</taxon>
        <taxon>Isochrysidales</taxon>
        <taxon>Noelaerhabdaceae</taxon>
        <taxon>Emiliania</taxon>
    </lineage>
</organism>
<feature type="transmembrane region" description="Helical" evidence="1">
    <location>
        <begin position="42"/>
        <end position="61"/>
    </location>
</feature>
<feature type="transmembrane region" description="Helical" evidence="1">
    <location>
        <begin position="449"/>
        <end position="468"/>
    </location>
</feature>
<feature type="transmembrane region" description="Helical" evidence="1">
    <location>
        <begin position="114"/>
        <end position="134"/>
    </location>
</feature>
<feature type="transmembrane region" description="Helical" evidence="1">
    <location>
        <begin position="258"/>
        <end position="278"/>
    </location>
</feature>
<evidence type="ECO:0000256" key="1">
    <source>
        <dbReference type="SAM" id="Phobius"/>
    </source>
</evidence>
<feature type="transmembrane region" description="Helical" evidence="1">
    <location>
        <begin position="170"/>
        <end position="191"/>
    </location>
</feature>
<feature type="transmembrane region" description="Helical" evidence="1">
    <location>
        <begin position="393"/>
        <end position="413"/>
    </location>
</feature>
<feature type="transmembrane region" description="Helical" evidence="1">
    <location>
        <begin position="232"/>
        <end position="251"/>
    </location>
</feature>
<protein>
    <submittedName>
        <fullName evidence="2">Uncharacterized protein</fullName>
    </submittedName>
</protein>
<feature type="transmembrane region" description="Helical" evidence="1">
    <location>
        <begin position="140"/>
        <end position="158"/>
    </location>
</feature>
<keyword evidence="1" id="KW-0472">Membrane</keyword>
<reference evidence="2" key="1">
    <citation type="submission" date="2021-01" db="EMBL/GenBank/DDBJ databases">
        <authorList>
            <person name="Corre E."/>
            <person name="Pelletier E."/>
            <person name="Niang G."/>
            <person name="Scheremetjew M."/>
            <person name="Finn R."/>
            <person name="Kale V."/>
            <person name="Holt S."/>
            <person name="Cochrane G."/>
            <person name="Meng A."/>
            <person name="Brown T."/>
            <person name="Cohen L."/>
        </authorList>
    </citation>
    <scope>NUCLEOTIDE SEQUENCE</scope>
    <source>
        <strain evidence="2">379</strain>
    </source>
</reference>
<feature type="transmembrane region" description="Helical" evidence="1">
    <location>
        <begin position="12"/>
        <end position="30"/>
    </location>
</feature>
<dbReference type="AlphaFoldDB" id="A0A7S3RP28"/>
<gene>
    <name evidence="2" type="ORF">EHUX00137_LOCUS4840</name>
</gene>
<name>A0A7S3RP28_EMIHU</name>
<feature type="transmembrane region" description="Helical" evidence="1">
    <location>
        <begin position="81"/>
        <end position="102"/>
    </location>
</feature>
<accession>A0A7S3RP28</accession>
<proteinExistence type="predicted"/>
<evidence type="ECO:0000313" key="2">
    <source>
        <dbReference type="EMBL" id="CAE0529298.1"/>
    </source>
</evidence>
<dbReference type="EMBL" id="HBIR01007078">
    <property type="protein sequence ID" value="CAE0529298.1"/>
    <property type="molecule type" value="Transcribed_RNA"/>
</dbReference>
<feature type="transmembrane region" description="Helical" evidence="1">
    <location>
        <begin position="290"/>
        <end position="311"/>
    </location>
</feature>
<keyword evidence="1" id="KW-1133">Transmembrane helix</keyword>
<sequence>MFACHRLGIWAHALLDFAALALIHSIYFFNKIHYHRLIFPRHCIWTVAGAAVIVAWPFARLQRCQYTREVPQASSVVMAPWWWSGLILASIIAYVVLDAIRVQYGWVPWGAMDCAWQLLMSSSLAGAAHLAVGGRLRNEWLPSGCFAVLLLLQPLLMVDRIPLSVQAVGCPSGIQTSYALAALLLAVWLTLREDALCVSTVRQQSFEQGLRTTSPASHAHPPRPSVLLVFDWVPMGCGLLSCAYLMLAFQLAHPAARVAYHLTWSLLRPAYLALFSGYALKRRPGPCPVAWLQTFVTTLGVTFFSCFCALARTGKTQPFGSASTCDDVSSGEGGLLPHDLAHALTHTPPPPPATPYKQLIMGQAAHAVEGACFYSSMGLFFWHGLYDAKWGPITARFAALGAVAYAMMVLAAIDSDYLDGELIHGMDHAWKHSEGVIARFYFAGAGWQFFHYSAGYLSIVFIATCTLIDSCSRSPTLSLTTLTLTRLPPKKLLI</sequence>